<dbReference type="InterPro" id="IPR007922">
    <property type="entry name" value="DciA-like"/>
</dbReference>
<reference evidence="1" key="1">
    <citation type="submission" date="2018-05" db="EMBL/GenBank/DDBJ databases">
        <authorList>
            <person name="Lanie J.A."/>
            <person name="Ng W.-L."/>
            <person name="Kazmierczak K.M."/>
            <person name="Andrzejewski T.M."/>
            <person name="Davidsen T.M."/>
            <person name="Wayne K.J."/>
            <person name="Tettelin H."/>
            <person name="Glass J.I."/>
            <person name="Rusch D."/>
            <person name="Podicherti R."/>
            <person name="Tsui H.-C.T."/>
            <person name="Winkler M.E."/>
        </authorList>
    </citation>
    <scope>NUCLEOTIDE SEQUENCE</scope>
</reference>
<organism evidence="1">
    <name type="scientific">marine metagenome</name>
    <dbReference type="NCBI Taxonomy" id="408172"/>
    <lineage>
        <taxon>unclassified sequences</taxon>
        <taxon>metagenomes</taxon>
        <taxon>ecological metagenomes</taxon>
    </lineage>
</organism>
<evidence type="ECO:0000313" key="1">
    <source>
        <dbReference type="EMBL" id="SUZ52495.1"/>
    </source>
</evidence>
<feature type="non-terminal residue" evidence="1">
    <location>
        <position position="1"/>
    </location>
</feature>
<protein>
    <recommendedName>
        <fullName evidence="2">DUF721 domain-containing protein</fullName>
    </recommendedName>
</protein>
<dbReference type="Pfam" id="PF05258">
    <property type="entry name" value="DciA"/>
    <property type="match status" value="1"/>
</dbReference>
<accession>A0A381ND53</accession>
<name>A0A381ND53_9ZZZZ</name>
<evidence type="ECO:0008006" key="2">
    <source>
        <dbReference type="Google" id="ProtNLM"/>
    </source>
</evidence>
<dbReference type="EMBL" id="UINC01000277">
    <property type="protein sequence ID" value="SUZ52495.1"/>
    <property type="molecule type" value="Genomic_DNA"/>
</dbReference>
<dbReference type="PANTHER" id="PTHR36456:SF1">
    <property type="entry name" value="UPF0232 PROTEIN SCO3875"/>
    <property type="match status" value="1"/>
</dbReference>
<dbReference type="AlphaFoldDB" id="A0A381ND53"/>
<sequence>VSNAGVEKALKQESAVFLWADTVGQTISKVTKAERVDKGVLTVKTESSTWRQELHMQKKEIITKINNKIGSKTIKEIRFI</sequence>
<gene>
    <name evidence="1" type="ORF">METZ01_LOCUS5349</name>
</gene>
<dbReference type="PANTHER" id="PTHR36456">
    <property type="entry name" value="UPF0232 PROTEIN SCO3875"/>
    <property type="match status" value="1"/>
</dbReference>
<proteinExistence type="predicted"/>